<protein>
    <submittedName>
        <fullName evidence="1">Uncharacterized protein</fullName>
    </submittedName>
</protein>
<evidence type="ECO:0000313" key="1">
    <source>
        <dbReference type="EMBL" id="KAK1121768.1"/>
    </source>
</evidence>
<organism evidence="1 2">
    <name type="scientific">Melipona bicolor</name>
    <dbReference type="NCBI Taxonomy" id="60889"/>
    <lineage>
        <taxon>Eukaryota</taxon>
        <taxon>Metazoa</taxon>
        <taxon>Ecdysozoa</taxon>
        <taxon>Arthropoda</taxon>
        <taxon>Hexapoda</taxon>
        <taxon>Insecta</taxon>
        <taxon>Pterygota</taxon>
        <taxon>Neoptera</taxon>
        <taxon>Endopterygota</taxon>
        <taxon>Hymenoptera</taxon>
        <taxon>Apocrita</taxon>
        <taxon>Aculeata</taxon>
        <taxon>Apoidea</taxon>
        <taxon>Anthophila</taxon>
        <taxon>Apidae</taxon>
        <taxon>Melipona</taxon>
    </lineage>
</organism>
<evidence type="ECO:0000313" key="2">
    <source>
        <dbReference type="Proteomes" id="UP001177670"/>
    </source>
</evidence>
<dbReference type="EMBL" id="JAHYIQ010000025">
    <property type="protein sequence ID" value="KAK1121768.1"/>
    <property type="molecule type" value="Genomic_DNA"/>
</dbReference>
<reference evidence="1" key="1">
    <citation type="submission" date="2021-10" db="EMBL/GenBank/DDBJ databases">
        <title>Melipona bicolor Genome sequencing and assembly.</title>
        <authorList>
            <person name="Araujo N.S."/>
            <person name="Arias M.C."/>
        </authorList>
    </citation>
    <scope>NUCLEOTIDE SEQUENCE</scope>
    <source>
        <strain evidence="1">USP_2M_L1-L4_2017</strain>
        <tissue evidence="1">Whole body</tissue>
    </source>
</reference>
<accession>A0AA40KIV4</accession>
<dbReference type="AlphaFoldDB" id="A0AA40KIV4"/>
<sequence>MNIEHNVKKENFFNLEIQGQDKLSFPPCTFRQTNPSSSPLSVAPGSALVGVISKEIAVRCEGEEIWRHNSVENPTANERCESNNEG</sequence>
<proteinExistence type="predicted"/>
<name>A0AA40KIV4_9HYME</name>
<keyword evidence="2" id="KW-1185">Reference proteome</keyword>
<comment type="caution">
    <text evidence="1">The sequence shown here is derived from an EMBL/GenBank/DDBJ whole genome shotgun (WGS) entry which is preliminary data.</text>
</comment>
<gene>
    <name evidence="1" type="ORF">K0M31_010079</name>
</gene>
<dbReference type="Proteomes" id="UP001177670">
    <property type="component" value="Unassembled WGS sequence"/>
</dbReference>